<sequence length="971" mass="113402">MKNSSVRDDWSYFQTSNKLLGKFNFEKFHNLKFLKKISRLNSSLKVVEDKIISVAGENEEQINVNTIALIAYNYASLLKQKYEAKKQTVLIGHDENEDSSIFSSFLSSFLIHYGIKVYNFTENHATPFSVSFFTMNQLNLNNLIYVSKNNSIADNFTFSFKNQENKSFTTEEIEILNSRIHYSEIQKQKKEKFNLKKINYIDSEIFDEYVEYILKENKVNKEPNFSFSYISLSMAQEEFLRQSFRRLNYKFTDYQIENKIFKLDRNKALIKQNSVLKFLSKKIKKEKNDIGFIFSTDSTEIACLVKQKSLVKYLDYNSLIILYLNYLKETKSEKVNFYRLDTTTSFIDSYVKEIPKSKVIVSDNRNIVLRKIQKNPGFSIYFDEENKFFVAKHQALSSFDALTFAMKILEMASYYKKWEKTLFDVLSEIQQTNGLYRENTEIQYVNKEEALNLVARIEKLENLNNQKIINRRKTKFENNYVVLQLILLDKTDILIKYNNYKNELKYIVRTPVSTEHFSKKVIKEKAIIEEINSKKEMLSKLEKSNIKKTTIKYSLSLLFLAVIFYLTFRFLYTDSENGLKIFRDAWAIFTQNRLTRTYFILITAGNLIILNILYSVTIAWMLKKQNVKIKIWDLFMSSFIGISVSNITPFYVGGDIVSFWYLRKKGYDTSKLAASYLASGFIFQITLVLYSLIMLPFIFTFYSDFFAQGTQASYTITVSLILGVIINGLGVLLYWILAYWKWLQIKIVSTWIYILEWIPYTFVLDPAKLSGSKYYGFEKTRNNFISILKNFKLFFVVLIIKLISAILTFAPFIGLLMNMLVPNLEGGFYLNIWIGTNIVKSANSISITPGGVGTGDFIVIEIFKLIFYPASHFEEKTGVKLYTQEVSKIYSFLNLFLFYQIPTIFSGLSLLTVWVGQKRIEKYNKIQINQSLALKHNTLLLSKRTKTYFFKIITVVWILGISGLIAALLTI</sequence>
<feature type="transmembrane region" description="Helical" evidence="7">
    <location>
        <begin position="793"/>
        <end position="821"/>
    </location>
</feature>
<dbReference type="PANTHER" id="PTHR39087:SF2">
    <property type="entry name" value="UPF0104 MEMBRANE PROTEIN MJ1595"/>
    <property type="match status" value="1"/>
</dbReference>
<accession>A0ABY5RBQ3</accession>
<dbReference type="RefSeq" id="WP_258210814.1">
    <property type="nucleotide sequence ID" value="NZ_CP102734.1"/>
</dbReference>
<proteinExistence type="inferred from homology"/>
<evidence type="ECO:0000256" key="2">
    <source>
        <dbReference type="ARBA" id="ARBA00010231"/>
    </source>
</evidence>
<dbReference type="InterPro" id="IPR005844">
    <property type="entry name" value="A-D-PHexomutase_a/b/a-I"/>
</dbReference>
<protein>
    <submittedName>
        <fullName evidence="9">Lysylphosphatidylglycerol synthase domain-containing protein</fullName>
    </submittedName>
</protein>
<evidence type="ECO:0000259" key="8">
    <source>
        <dbReference type="Pfam" id="PF02878"/>
    </source>
</evidence>
<feature type="domain" description="Alpha-D-phosphohexomutase alpha/beta/alpha" evidence="8">
    <location>
        <begin position="58"/>
        <end position="174"/>
    </location>
</feature>
<comment type="subcellular location">
    <subcellularLocation>
        <location evidence="1">Cell membrane</location>
        <topology evidence="1">Multi-pass membrane protein</topology>
    </subcellularLocation>
</comment>
<gene>
    <name evidence="9" type="ORF">NV226_02855</name>
</gene>
<feature type="transmembrane region" description="Helical" evidence="7">
    <location>
        <begin position="948"/>
        <end position="969"/>
    </location>
</feature>
<keyword evidence="5 7" id="KW-1133">Transmembrane helix</keyword>
<dbReference type="Proteomes" id="UP001059252">
    <property type="component" value="Chromosome"/>
</dbReference>
<evidence type="ECO:0000256" key="6">
    <source>
        <dbReference type="ARBA" id="ARBA00023136"/>
    </source>
</evidence>
<dbReference type="PANTHER" id="PTHR39087">
    <property type="entry name" value="UPF0104 MEMBRANE PROTEIN MJ1595"/>
    <property type="match status" value="1"/>
</dbReference>
<comment type="similarity">
    <text evidence="2">Belongs to the phosphohexose mutase family.</text>
</comment>
<keyword evidence="4 7" id="KW-0812">Transmembrane</keyword>
<evidence type="ECO:0000256" key="4">
    <source>
        <dbReference type="ARBA" id="ARBA00022692"/>
    </source>
</evidence>
<feature type="transmembrane region" description="Helical" evidence="7">
    <location>
        <begin position="634"/>
        <end position="661"/>
    </location>
</feature>
<dbReference type="InterPro" id="IPR022791">
    <property type="entry name" value="L-PG_synthase/AglD"/>
</dbReference>
<dbReference type="SUPFAM" id="SSF53738">
    <property type="entry name" value="Phosphoglucomutase, first 3 domains"/>
    <property type="match status" value="1"/>
</dbReference>
<name>A0ABY5RBQ3_9MOLU</name>
<keyword evidence="6 7" id="KW-0472">Membrane</keyword>
<organism evidence="9 10">
    <name type="scientific">Mycoplasma iguanae</name>
    <dbReference type="NCBI Taxonomy" id="292461"/>
    <lineage>
        <taxon>Bacteria</taxon>
        <taxon>Bacillati</taxon>
        <taxon>Mycoplasmatota</taxon>
        <taxon>Mollicutes</taxon>
        <taxon>Mycoplasmataceae</taxon>
        <taxon>Mycoplasma</taxon>
    </lineage>
</organism>
<feature type="transmembrane region" description="Helical" evidence="7">
    <location>
        <begin position="714"/>
        <end position="737"/>
    </location>
</feature>
<evidence type="ECO:0000256" key="1">
    <source>
        <dbReference type="ARBA" id="ARBA00004651"/>
    </source>
</evidence>
<dbReference type="Pfam" id="PF03706">
    <property type="entry name" value="LPG_synthase_TM"/>
    <property type="match status" value="1"/>
</dbReference>
<feature type="transmembrane region" description="Helical" evidence="7">
    <location>
        <begin position="598"/>
        <end position="622"/>
    </location>
</feature>
<reference evidence="9" key="1">
    <citation type="submission" date="2022-08" db="EMBL/GenBank/DDBJ databases">
        <title>Complete genome of Mycoplasma iguanae type strain 2327.</title>
        <authorList>
            <person name="Spergser J."/>
        </authorList>
    </citation>
    <scope>NUCLEOTIDE SEQUENCE</scope>
    <source>
        <strain evidence="9">2327</strain>
    </source>
</reference>
<keyword evidence="10" id="KW-1185">Reference proteome</keyword>
<keyword evidence="3" id="KW-1003">Cell membrane</keyword>
<evidence type="ECO:0000256" key="5">
    <source>
        <dbReference type="ARBA" id="ARBA00022989"/>
    </source>
</evidence>
<dbReference type="EMBL" id="CP102734">
    <property type="protein sequence ID" value="UVD81640.1"/>
    <property type="molecule type" value="Genomic_DNA"/>
</dbReference>
<feature type="transmembrane region" description="Helical" evidence="7">
    <location>
        <begin position="889"/>
        <end position="915"/>
    </location>
</feature>
<evidence type="ECO:0000256" key="7">
    <source>
        <dbReference type="SAM" id="Phobius"/>
    </source>
</evidence>
<feature type="transmembrane region" description="Helical" evidence="7">
    <location>
        <begin position="553"/>
        <end position="572"/>
    </location>
</feature>
<feature type="transmembrane region" description="Helical" evidence="7">
    <location>
        <begin position="681"/>
        <end position="702"/>
    </location>
</feature>
<dbReference type="Gene3D" id="3.40.120.10">
    <property type="entry name" value="Alpha-D-Glucose-1,6-Bisphosphate, subunit A, domain 3"/>
    <property type="match status" value="3"/>
</dbReference>
<evidence type="ECO:0000313" key="9">
    <source>
        <dbReference type="EMBL" id="UVD81640.1"/>
    </source>
</evidence>
<evidence type="ECO:0000313" key="10">
    <source>
        <dbReference type="Proteomes" id="UP001059252"/>
    </source>
</evidence>
<dbReference type="Pfam" id="PF02878">
    <property type="entry name" value="PGM_PMM_I"/>
    <property type="match status" value="1"/>
</dbReference>
<evidence type="ECO:0000256" key="3">
    <source>
        <dbReference type="ARBA" id="ARBA00022475"/>
    </source>
</evidence>
<dbReference type="InterPro" id="IPR016055">
    <property type="entry name" value="A-D-PHexomutase_a/b/a-I/II/III"/>
</dbReference>